<dbReference type="InterPro" id="IPR004210">
    <property type="entry name" value="BESS_motif"/>
</dbReference>
<dbReference type="GO" id="GO:0003677">
    <property type="term" value="F:DNA binding"/>
    <property type="evidence" value="ECO:0007669"/>
    <property type="project" value="InterPro"/>
</dbReference>
<proteinExistence type="predicted"/>
<dbReference type="Pfam" id="PF10545">
    <property type="entry name" value="MADF_DNA_bdg"/>
    <property type="match status" value="1"/>
</dbReference>
<dbReference type="AlphaFoldDB" id="A0A0A9Y611"/>
<evidence type="ECO:0000313" key="5">
    <source>
        <dbReference type="EMBL" id="JAG28507.1"/>
    </source>
</evidence>
<dbReference type="PROSITE" id="PS51029">
    <property type="entry name" value="MADF"/>
    <property type="match status" value="1"/>
</dbReference>
<evidence type="ECO:0000259" key="4">
    <source>
        <dbReference type="PROSITE" id="PS51031"/>
    </source>
</evidence>
<dbReference type="GO" id="GO:0005667">
    <property type="term" value="C:transcription regulator complex"/>
    <property type="evidence" value="ECO:0007669"/>
    <property type="project" value="TreeGrafter"/>
</dbReference>
<feature type="domain" description="MADF" evidence="3">
    <location>
        <begin position="1"/>
        <end position="80"/>
    </location>
</feature>
<dbReference type="EMBL" id="GBHO01015097">
    <property type="protein sequence ID" value="JAG28507.1"/>
    <property type="molecule type" value="Transcribed_RNA"/>
</dbReference>
<feature type="domain" description="BESS" evidence="4">
    <location>
        <begin position="192"/>
        <end position="231"/>
    </location>
</feature>
<dbReference type="PANTHER" id="PTHR12243">
    <property type="entry name" value="MADF DOMAIN TRANSCRIPTION FACTOR"/>
    <property type="match status" value="1"/>
</dbReference>
<feature type="region of interest" description="Disordered" evidence="2">
    <location>
        <begin position="90"/>
        <end position="124"/>
    </location>
</feature>
<keyword evidence="1" id="KW-0539">Nucleus</keyword>
<feature type="compositionally biased region" description="Polar residues" evidence="2">
    <location>
        <begin position="90"/>
        <end position="105"/>
    </location>
</feature>
<dbReference type="SMART" id="SM00595">
    <property type="entry name" value="MADF"/>
    <property type="match status" value="1"/>
</dbReference>
<evidence type="ECO:0000256" key="2">
    <source>
        <dbReference type="SAM" id="MobiDB-lite"/>
    </source>
</evidence>
<sequence length="232" mass="26674">MKYLYNYNCPGHTRKDLMDKAWQEVAAKVNLPAAECKERWRNLRTVFIRKIKQSQDGHGRRRRTSYYLTDAMQFCLPFIMPRTSSKSLPSIHNNIDTTSEISNQKEINDDPISPAESSDDLGPQHSFQQMELSQTEYNNPSYSTLPIASQKVEVESEEDEDQCVVEGFEVKRARLESTAIKGAAVSQNIEKMEALKMFLLSLLPELGDLDDSQIKLFKRRVFNIIDEITNMS</sequence>
<reference evidence="5" key="1">
    <citation type="journal article" date="2014" name="PLoS ONE">
        <title>Transcriptome-Based Identification of ABC Transporters in the Western Tarnished Plant Bug Lygus hesperus.</title>
        <authorList>
            <person name="Hull J.J."/>
            <person name="Chaney K."/>
            <person name="Geib S.M."/>
            <person name="Fabrick J.A."/>
            <person name="Brent C.S."/>
            <person name="Walsh D."/>
            <person name="Lavine L.C."/>
        </authorList>
    </citation>
    <scope>NUCLEOTIDE SEQUENCE</scope>
</reference>
<accession>A0A0A9Y611</accession>
<comment type="subcellular location">
    <subcellularLocation>
        <location evidence="1">Nucleus</location>
    </subcellularLocation>
</comment>
<name>A0A0A9Y611_LYGHE</name>
<reference evidence="5" key="2">
    <citation type="submission" date="2014-07" db="EMBL/GenBank/DDBJ databases">
        <authorList>
            <person name="Hull J."/>
        </authorList>
    </citation>
    <scope>NUCLEOTIDE SEQUENCE</scope>
</reference>
<evidence type="ECO:0000256" key="1">
    <source>
        <dbReference type="PROSITE-ProRule" id="PRU00371"/>
    </source>
</evidence>
<evidence type="ECO:0000259" key="3">
    <source>
        <dbReference type="PROSITE" id="PS51029"/>
    </source>
</evidence>
<dbReference type="GO" id="GO:0005634">
    <property type="term" value="C:nucleus"/>
    <property type="evidence" value="ECO:0007669"/>
    <property type="project" value="UniProtKB-SubCell"/>
</dbReference>
<dbReference type="GO" id="GO:0006357">
    <property type="term" value="P:regulation of transcription by RNA polymerase II"/>
    <property type="evidence" value="ECO:0007669"/>
    <property type="project" value="TreeGrafter"/>
</dbReference>
<dbReference type="InterPro" id="IPR039353">
    <property type="entry name" value="TF_Adf1"/>
</dbReference>
<dbReference type="PANTHER" id="PTHR12243:SF60">
    <property type="entry name" value="SI:CH211-15D5.12-RELATED"/>
    <property type="match status" value="1"/>
</dbReference>
<protein>
    <submittedName>
        <fullName evidence="5">Transcription factor Adf-1</fullName>
    </submittedName>
</protein>
<dbReference type="PROSITE" id="PS51031">
    <property type="entry name" value="BESS"/>
    <property type="match status" value="1"/>
</dbReference>
<gene>
    <name evidence="5" type="primary">Adf1_54</name>
    <name evidence="5" type="ORF">CM83_23881</name>
</gene>
<dbReference type="InterPro" id="IPR006578">
    <property type="entry name" value="MADF-dom"/>
</dbReference>
<organism evidence="5">
    <name type="scientific">Lygus hesperus</name>
    <name type="common">Western plant bug</name>
    <dbReference type="NCBI Taxonomy" id="30085"/>
    <lineage>
        <taxon>Eukaryota</taxon>
        <taxon>Metazoa</taxon>
        <taxon>Ecdysozoa</taxon>
        <taxon>Arthropoda</taxon>
        <taxon>Hexapoda</taxon>
        <taxon>Insecta</taxon>
        <taxon>Pterygota</taxon>
        <taxon>Neoptera</taxon>
        <taxon>Paraneoptera</taxon>
        <taxon>Hemiptera</taxon>
        <taxon>Heteroptera</taxon>
        <taxon>Panheteroptera</taxon>
        <taxon>Cimicomorpha</taxon>
        <taxon>Miridae</taxon>
        <taxon>Mirini</taxon>
        <taxon>Lygus</taxon>
    </lineage>
</organism>